<accession>A0ABT0Q209</accession>
<dbReference type="Gene3D" id="3.10.129.10">
    <property type="entry name" value="Hotdog Thioesterase"/>
    <property type="match status" value="1"/>
</dbReference>
<keyword evidence="2" id="KW-1185">Reference proteome</keyword>
<dbReference type="SUPFAM" id="SSF54637">
    <property type="entry name" value="Thioesterase/thiol ester dehydrase-isomerase"/>
    <property type="match status" value="1"/>
</dbReference>
<reference evidence="1" key="1">
    <citation type="submission" date="2022-05" db="EMBL/GenBank/DDBJ databases">
        <authorList>
            <person name="Park J.-S."/>
        </authorList>
    </citation>
    <scope>NUCLEOTIDE SEQUENCE</scope>
    <source>
        <strain evidence="1">2012CJ41-6</strain>
    </source>
</reference>
<evidence type="ECO:0000313" key="2">
    <source>
        <dbReference type="Proteomes" id="UP001203880"/>
    </source>
</evidence>
<evidence type="ECO:0000313" key="1">
    <source>
        <dbReference type="EMBL" id="MCL6283837.1"/>
    </source>
</evidence>
<organism evidence="1 2">
    <name type="scientific">Ruegeria spongiae</name>
    <dbReference type="NCBI Taxonomy" id="2942209"/>
    <lineage>
        <taxon>Bacteria</taxon>
        <taxon>Pseudomonadati</taxon>
        <taxon>Pseudomonadota</taxon>
        <taxon>Alphaproteobacteria</taxon>
        <taxon>Rhodobacterales</taxon>
        <taxon>Roseobacteraceae</taxon>
        <taxon>Ruegeria</taxon>
    </lineage>
</organism>
<dbReference type="Proteomes" id="UP001203880">
    <property type="component" value="Unassembled WGS sequence"/>
</dbReference>
<name>A0ABT0Q209_9RHOB</name>
<dbReference type="RefSeq" id="WP_249709694.1">
    <property type="nucleotide sequence ID" value="NZ_JAMFMB010000010.1"/>
</dbReference>
<proteinExistence type="predicted"/>
<dbReference type="InterPro" id="IPR029069">
    <property type="entry name" value="HotDog_dom_sf"/>
</dbReference>
<dbReference type="EMBL" id="JAMFMB010000010">
    <property type="protein sequence ID" value="MCL6283837.1"/>
    <property type="molecule type" value="Genomic_DNA"/>
</dbReference>
<sequence>MSQETQPKSGHDGPYPAPVIVGGLTVDSGWIDYNGHMNVGYYGVAFDQALEAMLDDHLGLGETYVRTAGHGPYILQSHLHFTRELLEGAGYAIHYWLVDTDAKRLHYYAEMFAEEDGALCATQEVLVLNVSQTTGRSAPFPGWAQARLARMAAEHENPDLAARLGAPLGIRRNS</sequence>
<comment type="caution">
    <text evidence="1">The sequence shown here is derived from an EMBL/GenBank/DDBJ whole genome shotgun (WGS) entry which is preliminary data.</text>
</comment>
<dbReference type="Pfam" id="PF13279">
    <property type="entry name" value="4HBT_2"/>
    <property type="match status" value="1"/>
</dbReference>
<gene>
    <name evidence="1" type="ORF">M3P21_09880</name>
</gene>
<dbReference type="CDD" id="cd00586">
    <property type="entry name" value="4HBT"/>
    <property type="match status" value="1"/>
</dbReference>
<protein>
    <submittedName>
        <fullName evidence="1">Thioesterase family protein</fullName>
    </submittedName>
</protein>